<dbReference type="EMBL" id="MLYV02000233">
    <property type="protein sequence ID" value="PSS30912.1"/>
    <property type="molecule type" value="Genomic_DNA"/>
</dbReference>
<evidence type="ECO:0000313" key="1">
    <source>
        <dbReference type="EMBL" id="PSS30912.1"/>
    </source>
</evidence>
<gene>
    <name evidence="1" type="ORF">PHLCEN_2v2537</name>
</gene>
<reference evidence="1 2" key="1">
    <citation type="submission" date="2018-02" db="EMBL/GenBank/DDBJ databases">
        <title>Genome sequence of the basidiomycete white-rot fungus Phlebia centrifuga.</title>
        <authorList>
            <person name="Granchi Z."/>
            <person name="Peng M."/>
            <person name="de Vries R.P."/>
            <person name="Hilden K."/>
            <person name="Makela M.R."/>
            <person name="Grigoriev I."/>
            <person name="Riley R."/>
        </authorList>
    </citation>
    <scope>NUCLEOTIDE SEQUENCE [LARGE SCALE GENOMIC DNA]</scope>
    <source>
        <strain evidence="1 2">FBCC195</strain>
    </source>
</reference>
<dbReference type="AlphaFoldDB" id="A0A2R6RLM0"/>
<accession>A0A2R6RLM0</accession>
<comment type="caution">
    <text evidence="1">The sequence shown here is derived from an EMBL/GenBank/DDBJ whole genome shotgun (WGS) entry which is preliminary data.</text>
</comment>
<dbReference type="Proteomes" id="UP000186601">
    <property type="component" value="Unassembled WGS sequence"/>
</dbReference>
<sequence length="70" mass="8058">MDDVASVDESKRIRMRSSTECSAYILLDFPIFAKWEHICLDSFLILLDVPDQMSWAARVCMVDGTWQGLM</sequence>
<keyword evidence="2" id="KW-1185">Reference proteome</keyword>
<protein>
    <submittedName>
        <fullName evidence="1">Uncharacterized protein</fullName>
    </submittedName>
</protein>
<evidence type="ECO:0000313" key="2">
    <source>
        <dbReference type="Proteomes" id="UP000186601"/>
    </source>
</evidence>
<name>A0A2R6RLM0_9APHY</name>
<proteinExistence type="predicted"/>
<organism evidence="1 2">
    <name type="scientific">Hermanssonia centrifuga</name>
    <dbReference type="NCBI Taxonomy" id="98765"/>
    <lineage>
        <taxon>Eukaryota</taxon>
        <taxon>Fungi</taxon>
        <taxon>Dikarya</taxon>
        <taxon>Basidiomycota</taxon>
        <taxon>Agaricomycotina</taxon>
        <taxon>Agaricomycetes</taxon>
        <taxon>Polyporales</taxon>
        <taxon>Meruliaceae</taxon>
        <taxon>Hermanssonia</taxon>
    </lineage>
</organism>